<evidence type="ECO:0000313" key="1">
    <source>
        <dbReference type="EMBL" id="QCF24741.1"/>
    </source>
</evidence>
<keyword evidence="2" id="KW-1185">Reference proteome</keyword>
<name>A0A4P7XD30_9ALTE</name>
<sequence length="120" mass="13662">MLSQQAHYFKDGLDRTYAIALQPWQAGAAETDQQGLTPCRTYARQVLFSFADADEDPFYYGLVALWLDLYQRPWTRPRTLAQLIEELAAKLAAGEVWMYLVDSPLWHGMEPDCDTGKDSA</sequence>
<dbReference type="AlphaFoldDB" id="A0A4P7XD30"/>
<accession>A0A4P7XD30</accession>
<protein>
    <submittedName>
        <fullName evidence="1">Uncharacterized protein</fullName>
    </submittedName>
</protein>
<proteinExistence type="predicted"/>
<dbReference type="OrthoDB" id="6386629at2"/>
<dbReference type="KEGG" id="hmi:soil367_01530"/>
<dbReference type="EMBL" id="CP031093">
    <property type="protein sequence ID" value="QCF24741.1"/>
    <property type="molecule type" value="Genomic_DNA"/>
</dbReference>
<dbReference type="Proteomes" id="UP000298049">
    <property type="component" value="Chromosome"/>
</dbReference>
<reference evidence="1 2" key="1">
    <citation type="submission" date="2018-07" db="EMBL/GenBank/DDBJ databases">
        <title>Marsedoiliclastica nanhaica gen. nov. sp. nov., a novel marine hydrocarbonoclastic bacterium isolated from an in-situ enriched hydrocarbon-degrading consortium in deep-sea sediment.</title>
        <authorList>
            <person name="Dong C."/>
            <person name="Ma T."/>
            <person name="Liu R."/>
            <person name="Shao Z."/>
        </authorList>
    </citation>
    <scope>NUCLEOTIDE SEQUENCE [LARGE SCALE GENOMIC DNA]</scope>
    <source>
        <strain evidence="2">soil36-7</strain>
    </source>
</reference>
<dbReference type="RefSeq" id="WP_136546247.1">
    <property type="nucleotide sequence ID" value="NZ_CP031093.1"/>
</dbReference>
<evidence type="ECO:0000313" key="2">
    <source>
        <dbReference type="Proteomes" id="UP000298049"/>
    </source>
</evidence>
<organism evidence="1 2">
    <name type="scientific">Hydrocarboniclastica marina</name>
    <dbReference type="NCBI Taxonomy" id="2259620"/>
    <lineage>
        <taxon>Bacteria</taxon>
        <taxon>Pseudomonadati</taxon>
        <taxon>Pseudomonadota</taxon>
        <taxon>Gammaproteobacteria</taxon>
        <taxon>Alteromonadales</taxon>
        <taxon>Alteromonadaceae</taxon>
        <taxon>Hydrocarboniclastica</taxon>
    </lineage>
</organism>
<gene>
    <name evidence="1" type="ORF">soil367_01530</name>
</gene>